<accession>X0WFX3</accession>
<evidence type="ECO:0000313" key="1">
    <source>
        <dbReference type="EMBL" id="GAG29560.1"/>
    </source>
</evidence>
<dbReference type="InterPro" id="IPR029044">
    <property type="entry name" value="Nucleotide-diphossugar_trans"/>
</dbReference>
<organism evidence="1">
    <name type="scientific">marine sediment metagenome</name>
    <dbReference type="NCBI Taxonomy" id="412755"/>
    <lineage>
        <taxon>unclassified sequences</taxon>
        <taxon>metagenomes</taxon>
        <taxon>ecological metagenomes</taxon>
    </lineage>
</organism>
<dbReference type="AlphaFoldDB" id="X0WFX3"/>
<dbReference type="Gene3D" id="3.90.550.10">
    <property type="entry name" value="Spore Coat Polysaccharide Biosynthesis Protein SpsA, Chain A"/>
    <property type="match status" value="1"/>
</dbReference>
<protein>
    <submittedName>
        <fullName evidence="1">Uncharacterized protein</fullName>
    </submittedName>
</protein>
<dbReference type="SUPFAM" id="SSF53448">
    <property type="entry name" value="Nucleotide-diphospho-sugar transferases"/>
    <property type="match status" value="1"/>
</dbReference>
<dbReference type="EMBL" id="BARS01046441">
    <property type="protein sequence ID" value="GAG29560.1"/>
    <property type="molecule type" value="Genomic_DNA"/>
</dbReference>
<proteinExistence type="predicted"/>
<sequence>MGIANIWLWLNQYFNPNAAGFCIFSKKKIHEKLKGFDESLKNSEDHDYVKRGSKFAKFRVLKSKRINVSMRRFDKEGRFNLVKKYIYFTFYRIFKGEIKEDIQEYEFGNF</sequence>
<gene>
    <name evidence="1" type="ORF">S01H1_69910</name>
</gene>
<comment type="caution">
    <text evidence="1">The sequence shown here is derived from an EMBL/GenBank/DDBJ whole genome shotgun (WGS) entry which is preliminary data.</text>
</comment>
<name>X0WFX3_9ZZZZ</name>
<reference evidence="1" key="1">
    <citation type="journal article" date="2014" name="Front. Microbiol.">
        <title>High frequency of phylogenetically diverse reductive dehalogenase-homologous genes in deep subseafloor sedimentary metagenomes.</title>
        <authorList>
            <person name="Kawai M."/>
            <person name="Futagami T."/>
            <person name="Toyoda A."/>
            <person name="Takaki Y."/>
            <person name="Nishi S."/>
            <person name="Hori S."/>
            <person name="Arai W."/>
            <person name="Tsubouchi T."/>
            <person name="Morono Y."/>
            <person name="Uchiyama I."/>
            <person name="Ito T."/>
            <person name="Fujiyama A."/>
            <person name="Inagaki F."/>
            <person name="Takami H."/>
        </authorList>
    </citation>
    <scope>NUCLEOTIDE SEQUENCE</scope>
    <source>
        <strain evidence="1">Expedition CK06-06</strain>
    </source>
</reference>